<dbReference type="PaxDb" id="4113-PGSC0003DMT400093757"/>
<accession>M1DSM5</accession>
<dbReference type="STRING" id="4113.M1DSM5"/>
<reference evidence="1" key="2">
    <citation type="submission" date="2015-06" db="UniProtKB">
        <authorList>
            <consortium name="EnsemblPlants"/>
        </authorList>
    </citation>
    <scope>IDENTIFICATION</scope>
    <source>
        <strain evidence="1">DM1-3 516 R44</strain>
    </source>
</reference>
<protein>
    <submittedName>
        <fullName evidence="1">Gag protein</fullName>
    </submittedName>
</protein>
<evidence type="ECO:0000313" key="1">
    <source>
        <dbReference type="EnsemblPlants" id="PGSC0003DMT400093757"/>
    </source>
</evidence>
<dbReference type="EnsemblPlants" id="PGSC0003DMT400093757">
    <property type="protein sequence ID" value="PGSC0003DMT400093757"/>
    <property type="gene ID" value="PGSC0003DMG400043328"/>
</dbReference>
<dbReference type="HOGENOM" id="CLU_1130700_0_0_1"/>
<dbReference type="Proteomes" id="UP000011115">
    <property type="component" value="Unassembled WGS sequence"/>
</dbReference>
<keyword evidence="2" id="KW-1185">Reference proteome</keyword>
<name>M1DSM5_SOLTU</name>
<reference evidence="2" key="1">
    <citation type="journal article" date="2011" name="Nature">
        <title>Genome sequence and analysis of the tuber crop potato.</title>
        <authorList>
            <consortium name="The Potato Genome Sequencing Consortium"/>
        </authorList>
    </citation>
    <scope>NUCLEOTIDE SEQUENCE [LARGE SCALE GENOMIC DNA]</scope>
    <source>
        <strain evidence="2">cv. DM1-3 516 R44</strain>
    </source>
</reference>
<dbReference type="AlphaFoldDB" id="M1DSM5"/>
<evidence type="ECO:0000313" key="2">
    <source>
        <dbReference type="Proteomes" id="UP000011115"/>
    </source>
</evidence>
<proteinExistence type="predicted"/>
<sequence length="246" mass="29353">MRAMDVRMMISMGAMMIAMIKRRMKMRATIPEENMTKMVNIDLMHPVEAPMVMREHMRDPILTPRVKMFHMMMPEHDTLPTLRMKVSSSSQSHSMGRRECAILRCKDTTSYTSQRNAHLSGYGNRGRYEGCVKDLHTKMIDFPIFEGRRDPEAYLDWEWQCEQTFQIHDLRGQDRPLYSLFHLKGFALGWWTQEERLLTLQGNTHPLTWEELKRLIRFRYEPKRYLMLIETNDTNLRFECLRSSIV</sequence>
<dbReference type="InParanoid" id="M1DSM5"/>
<organism evidence="1 2">
    <name type="scientific">Solanum tuberosum</name>
    <name type="common">Potato</name>
    <dbReference type="NCBI Taxonomy" id="4113"/>
    <lineage>
        <taxon>Eukaryota</taxon>
        <taxon>Viridiplantae</taxon>
        <taxon>Streptophyta</taxon>
        <taxon>Embryophyta</taxon>
        <taxon>Tracheophyta</taxon>
        <taxon>Spermatophyta</taxon>
        <taxon>Magnoliopsida</taxon>
        <taxon>eudicotyledons</taxon>
        <taxon>Gunneridae</taxon>
        <taxon>Pentapetalae</taxon>
        <taxon>asterids</taxon>
        <taxon>lamiids</taxon>
        <taxon>Solanales</taxon>
        <taxon>Solanaceae</taxon>
        <taxon>Solanoideae</taxon>
        <taxon>Solaneae</taxon>
        <taxon>Solanum</taxon>
    </lineage>
</organism>
<dbReference type="Gramene" id="PGSC0003DMT400093757">
    <property type="protein sequence ID" value="PGSC0003DMT400093757"/>
    <property type="gene ID" value="PGSC0003DMG400043328"/>
</dbReference>